<name>A0ABV5P8P4_STRCM</name>
<protein>
    <submittedName>
        <fullName evidence="1">Uncharacterized protein</fullName>
    </submittedName>
</protein>
<accession>A0ABV5P8P4</accession>
<evidence type="ECO:0000313" key="1">
    <source>
        <dbReference type="EMBL" id="MFB9519143.1"/>
    </source>
</evidence>
<reference evidence="1 2" key="1">
    <citation type="submission" date="2024-09" db="EMBL/GenBank/DDBJ databases">
        <authorList>
            <person name="Sun Q."/>
            <person name="Mori K."/>
        </authorList>
    </citation>
    <scope>NUCLEOTIDE SEQUENCE [LARGE SCALE GENOMIC DNA]</scope>
    <source>
        <strain evidence="1 2">JCM 4362</strain>
    </source>
</reference>
<comment type="caution">
    <text evidence="1">The sequence shown here is derived from an EMBL/GenBank/DDBJ whole genome shotgun (WGS) entry which is preliminary data.</text>
</comment>
<gene>
    <name evidence="1" type="ORF">ACFFTU_04150</name>
</gene>
<proteinExistence type="predicted"/>
<dbReference type="EMBL" id="JBHMCR010000002">
    <property type="protein sequence ID" value="MFB9519143.1"/>
    <property type="molecule type" value="Genomic_DNA"/>
</dbReference>
<keyword evidence="2" id="KW-1185">Reference proteome</keyword>
<organism evidence="1 2">
    <name type="scientific">Streptomyces cremeus</name>
    <dbReference type="NCBI Taxonomy" id="66881"/>
    <lineage>
        <taxon>Bacteria</taxon>
        <taxon>Bacillati</taxon>
        <taxon>Actinomycetota</taxon>
        <taxon>Actinomycetes</taxon>
        <taxon>Kitasatosporales</taxon>
        <taxon>Streptomycetaceae</taxon>
        <taxon>Streptomyces</taxon>
    </lineage>
</organism>
<dbReference type="Proteomes" id="UP001589718">
    <property type="component" value="Unassembled WGS sequence"/>
</dbReference>
<sequence>MNWVAALRNRMRTLAGHPDPGERKAVEEAIRIETPASGAHWRCVERCVVRWQVTGALDYPCKVLLEKPTPGGWQPVVTLATLVDPRACQVAVAVPAMPEGTYRVRIDSPELTTAVCSGSLSLTP</sequence>
<evidence type="ECO:0000313" key="2">
    <source>
        <dbReference type="Proteomes" id="UP001589718"/>
    </source>
</evidence>
<dbReference type="RefSeq" id="WP_345218018.1">
    <property type="nucleotide sequence ID" value="NZ_BAAAXE010000001.1"/>
</dbReference>